<evidence type="ECO:0000313" key="2">
    <source>
        <dbReference type="Proteomes" id="UP000663583"/>
    </source>
</evidence>
<evidence type="ECO:0000313" key="1">
    <source>
        <dbReference type="EMBL" id="QPI38197.1"/>
    </source>
</evidence>
<dbReference type="Proteomes" id="UP000663583">
    <property type="component" value="Chromosome"/>
</dbReference>
<dbReference type="AlphaFoldDB" id="A0AAX1JCH7"/>
<organism evidence="1 2">
    <name type="scientific">Mycobacterium kubicae</name>
    <dbReference type="NCBI Taxonomy" id="120959"/>
    <lineage>
        <taxon>Bacteria</taxon>
        <taxon>Bacillati</taxon>
        <taxon>Actinomycetota</taxon>
        <taxon>Actinomycetes</taxon>
        <taxon>Mycobacteriales</taxon>
        <taxon>Mycobacteriaceae</taxon>
        <taxon>Mycobacterium</taxon>
        <taxon>Mycobacterium simiae complex</taxon>
    </lineage>
</organism>
<proteinExistence type="predicted"/>
<gene>
    <name evidence="1" type="ORF">I2456_01045</name>
</gene>
<name>A0AAX1JCH7_9MYCO</name>
<dbReference type="EMBL" id="CP065047">
    <property type="protein sequence ID" value="QPI38197.1"/>
    <property type="molecule type" value="Genomic_DNA"/>
</dbReference>
<dbReference type="KEGG" id="mku:I2456_01045"/>
<reference evidence="1" key="1">
    <citation type="submission" date="2020-11" db="EMBL/GenBank/DDBJ databases">
        <title>Intraspecies plasmid and genomic variation of Mycobacterium kubicae revealed by the complete genome sequences of two clinical isolates.</title>
        <authorList>
            <person name="Hendrix J.R."/>
            <person name="Epperson L.E."/>
            <person name="Honda J.R."/>
            <person name="Strong M."/>
        </authorList>
    </citation>
    <scope>NUCLEOTIDE SEQUENCE</scope>
    <source>
        <strain evidence="1">JCM 13573</strain>
    </source>
</reference>
<accession>A0AAX1JCH7</accession>
<sequence length="94" mass="10634">MAVARSAFAVHQVLDTTVLHLRRIAGAVSETLTRVTREARDLAWDYQDMAADLHNFAVDERSRANPNKRHSDSLAEVVELPLGNNRRANRVRSR</sequence>
<dbReference type="RefSeq" id="WP_085073781.1">
    <property type="nucleotide sequence ID" value="NZ_BLKU01000001.1"/>
</dbReference>
<protein>
    <submittedName>
        <fullName evidence="1">Uncharacterized protein</fullName>
    </submittedName>
</protein>